<comment type="similarity">
    <text evidence="1 3">Belongs to the short-chain dehydrogenases/reductases (SDR) family.</text>
</comment>
<dbReference type="RefSeq" id="WP_013567404.1">
    <property type="nucleotide sequence ID" value="NC_014963.1"/>
</dbReference>
<evidence type="ECO:0000256" key="1">
    <source>
        <dbReference type="ARBA" id="ARBA00006484"/>
    </source>
</evidence>
<dbReference type="OrthoDB" id="9808814at2"/>
<dbReference type="FunFam" id="3.40.50.720:FF:000047">
    <property type="entry name" value="NADP-dependent L-serine/L-allo-threonine dehydrogenase"/>
    <property type="match status" value="1"/>
</dbReference>
<dbReference type="STRING" id="401053.AciPR4_0838"/>
<evidence type="ECO:0000313" key="4">
    <source>
        <dbReference type="EMBL" id="ADV81671.1"/>
    </source>
</evidence>
<dbReference type="KEGG" id="tsa:AciPR4_0838"/>
<dbReference type="HOGENOM" id="CLU_010194_2_10_0"/>
<dbReference type="GO" id="GO:0016616">
    <property type="term" value="F:oxidoreductase activity, acting on the CH-OH group of donors, NAD or NADP as acceptor"/>
    <property type="evidence" value="ECO:0007669"/>
    <property type="project" value="UniProtKB-ARBA"/>
</dbReference>
<dbReference type="InterPro" id="IPR002347">
    <property type="entry name" value="SDR_fam"/>
</dbReference>
<dbReference type="Gene3D" id="3.40.50.720">
    <property type="entry name" value="NAD(P)-binding Rossmann-like Domain"/>
    <property type="match status" value="1"/>
</dbReference>
<sequence length="257" mass="27428">MSLSLRSQTVFITGASSGIGRATAFALAAEGVRLLLCARNPEKLPTEAELTGAGAEAAHLFAMDVSSRAVIEVAVAALPEEWKKVDILVNNAGKARGLAKIYEDDPDHWDEMIDTNVKGLLHVSRAFIPGMVQRGRGHVVNLGSTAGHWTYANGAVYCASKAAERAINEGMKIDLTGTPVRVTTVDPGMVETNFSAVRFNGDEEKAAKVYAGLTPLTPEDVADAIHYAVTRPAHVNIQTILMMPTDQGNATVFNRKS</sequence>
<proteinExistence type="inferred from homology"/>
<dbReference type="EMBL" id="CP002467">
    <property type="protein sequence ID" value="ADV81671.1"/>
    <property type="molecule type" value="Genomic_DNA"/>
</dbReference>
<evidence type="ECO:0000256" key="3">
    <source>
        <dbReference type="RuleBase" id="RU000363"/>
    </source>
</evidence>
<dbReference type="PRINTS" id="PR00081">
    <property type="entry name" value="GDHRDH"/>
</dbReference>
<evidence type="ECO:0000256" key="2">
    <source>
        <dbReference type="ARBA" id="ARBA00023002"/>
    </source>
</evidence>
<organism evidence="4 5">
    <name type="scientific">Terriglobus saanensis (strain ATCC BAA-1853 / DSM 23119 / SP1PR4)</name>
    <dbReference type="NCBI Taxonomy" id="401053"/>
    <lineage>
        <taxon>Bacteria</taxon>
        <taxon>Pseudomonadati</taxon>
        <taxon>Acidobacteriota</taxon>
        <taxon>Terriglobia</taxon>
        <taxon>Terriglobales</taxon>
        <taxon>Acidobacteriaceae</taxon>
        <taxon>Terriglobus</taxon>
    </lineage>
</organism>
<dbReference type="InterPro" id="IPR036291">
    <property type="entry name" value="NAD(P)-bd_dom_sf"/>
</dbReference>
<dbReference type="eggNOG" id="COG4221">
    <property type="taxonomic scope" value="Bacteria"/>
</dbReference>
<keyword evidence="5" id="KW-1185">Reference proteome</keyword>
<dbReference type="AlphaFoldDB" id="E8V731"/>
<accession>E8V731</accession>
<name>E8V731_TERSS</name>
<evidence type="ECO:0000313" key="5">
    <source>
        <dbReference type="Proteomes" id="UP000006844"/>
    </source>
</evidence>
<dbReference type="PANTHER" id="PTHR42901">
    <property type="entry name" value="ALCOHOL DEHYDROGENASE"/>
    <property type="match status" value="1"/>
</dbReference>
<gene>
    <name evidence="4" type="ordered locus">AciPR4_0838</name>
</gene>
<dbReference type="PANTHER" id="PTHR42901:SF1">
    <property type="entry name" value="ALCOHOL DEHYDROGENASE"/>
    <property type="match status" value="1"/>
</dbReference>
<reference evidence="4 5" key="1">
    <citation type="journal article" date="2012" name="Stand. Genomic Sci.">
        <title>Complete genome sequence of Terriglobus saanensis type strain SP1PR4(T), an Acidobacteria from tundra soil.</title>
        <authorList>
            <person name="Rawat S.R."/>
            <person name="Mannisto M.K."/>
            <person name="Starovoytov V."/>
            <person name="Goodwin L."/>
            <person name="Nolan M."/>
            <person name="Hauser L."/>
            <person name="Land M."/>
            <person name="Davenport K.W."/>
            <person name="Woyke T."/>
            <person name="Haggblom M.M."/>
        </authorList>
    </citation>
    <scope>NUCLEOTIDE SEQUENCE</scope>
    <source>
        <strain evidence="5">ATCC BAA-1853 / DSM 23119 / SP1PR4</strain>
    </source>
</reference>
<dbReference type="Proteomes" id="UP000006844">
    <property type="component" value="Chromosome"/>
</dbReference>
<keyword evidence="2" id="KW-0560">Oxidoreductase</keyword>
<dbReference type="SUPFAM" id="SSF51735">
    <property type="entry name" value="NAD(P)-binding Rossmann-fold domains"/>
    <property type="match status" value="1"/>
</dbReference>
<dbReference type="Pfam" id="PF00106">
    <property type="entry name" value="adh_short"/>
    <property type="match status" value="1"/>
</dbReference>
<protein>
    <submittedName>
        <fullName evidence="4">Short-chain dehydrogenase/reductase SDR</fullName>
    </submittedName>
</protein>
<dbReference type="PRINTS" id="PR00080">
    <property type="entry name" value="SDRFAMILY"/>
</dbReference>